<evidence type="ECO:0000259" key="7">
    <source>
        <dbReference type="Pfam" id="PF00892"/>
    </source>
</evidence>
<dbReference type="SUPFAM" id="SSF103481">
    <property type="entry name" value="Multidrug resistance efflux transporter EmrE"/>
    <property type="match status" value="2"/>
</dbReference>
<protein>
    <submittedName>
        <fullName evidence="8">Transporter</fullName>
    </submittedName>
</protein>
<dbReference type="Proteomes" id="UP000195440">
    <property type="component" value="Unassembled WGS sequence"/>
</dbReference>
<dbReference type="AlphaFoldDB" id="A0A1Y3NUP0"/>
<dbReference type="OrthoDB" id="9815120at2"/>
<evidence type="ECO:0000313" key="9">
    <source>
        <dbReference type="Proteomes" id="UP000195440"/>
    </source>
</evidence>
<keyword evidence="3 6" id="KW-0812">Transmembrane</keyword>
<feature type="transmembrane region" description="Helical" evidence="6">
    <location>
        <begin position="146"/>
        <end position="167"/>
    </location>
</feature>
<evidence type="ECO:0000256" key="2">
    <source>
        <dbReference type="ARBA" id="ARBA00022475"/>
    </source>
</evidence>
<feature type="transmembrane region" description="Helical" evidence="6">
    <location>
        <begin position="123"/>
        <end position="140"/>
    </location>
</feature>
<keyword evidence="4 6" id="KW-1133">Transmembrane helix</keyword>
<dbReference type="Pfam" id="PF00892">
    <property type="entry name" value="EamA"/>
    <property type="match status" value="1"/>
</dbReference>
<proteinExistence type="predicted"/>
<dbReference type="InterPro" id="IPR051258">
    <property type="entry name" value="Diverse_Substrate_Transporter"/>
</dbReference>
<feature type="domain" description="EamA" evidence="7">
    <location>
        <begin position="149"/>
        <end position="278"/>
    </location>
</feature>
<keyword evidence="9" id="KW-1185">Reference proteome</keyword>
<reference evidence="8 9" key="1">
    <citation type="journal article" date="2017" name="Syst. Appl. Microbiol.">
        <title>Pseudomonas caspiana sp. nov., a citrus pathogen in the Pseudomonas syringae phylogenetic group.</title>
        <authorList>
            <person name="Busquets A."/>
            <person name="Gomila M."/>
            <person name="Beiki F."/>
            <person name="Mulet M."/>
            <person name="Rahimian H."/>
            <person name="Garcia-Valdes E."/>
            <person name="Lalucat J."/>
        </authorList>
    </citation>
    <scope>NUCLEOTIDE SEQUENCE [LARGE SCALE GENOMIC DNA]</scope>
    <source>
        <strain evidence="8 9">FBF102</strain>
    </source>
</reference>
<comment type="caution">
    <text evidence="8">The sequence shown here is derived from an EMBL/GenBank/DDBJ whole genome shotgun (WGS) entry which is preliminary data.</text>
</comment>
<accession>A0A1Y3NUP0</accession>
<gene>
    <name evidence="8" type="ORF">AUC60_23670</name>
</gene>
<dbReference type="PANTHER" id="PTHR42920:SF5">
    <property type="entry name" value="EAMA DOMAIN-CONTAINING PROTEIN"/>
    <property type="match status" value="1"/>
</dbReference>
<feature type="transmembrane region" description="Helical" evidence="6">
    <location>
        <begin position="39"/>
        <end position="60"/>
    </location>
</feature>
<evidence type="ECO:0000256" key="1">
    <source>
        <dbReference type="ARBA" id="ARBA00004651"/>
    </source>
</evidence>
<feature type="transmembrane region" description="Helical" evidence="6">
    <location>
        <begin position="264"/>
        <end position="284"/>
    </location>
</feature>
<keyword evidence="5 6" id="KW-0472">Membrane</keyword>
<feature type="transmembrane region" description="Helical" evidence="6">
    <location>
        <begin position="238"/>
        <end position="258"/>
    </location>
</feature>
<sequence length="295" mass="30924">MSTHLRPLSQTLFPIGLLLIAMASIQTGASMAKTLFPVVGAQGTTSLRLIFASIILLLVLRPWRARLTARSLRTVVFYGIALGGMNFLFYMSLRSVPLGIAVALEFTGPLAVALFASRKALDFVWIALAVTGLLLLIPTGEESASLDITGVAYALGAGVCWAGYILFGQKAGEDNGIQTAALGVLIAAIFIAPIGAVHAGWAIFDIGLIPTAIGVAILSTALPYSLEMVALTRMPARTFGTLASMEPAFGALSGMLFLHEHLTITQWLAIGAIIMASAGATLTARRETAQLVPAD</sequence>
<keyword evidence="2" id="KW-1003">Cell membrane</keyword>
<feature type="transmembrane region" description="Helical" evidence="6">
    <location>
        <begin position="96"/>
        <end position="116"/>
    </location>
</feature>
<organism evidence="8 9">
    <name type="scientific">Pseudomonas caspiana</name>
    <dbReference type="NCBI Taxonomy" id="1451454"/>
    <lineage>
        <taxon>Bacteria</taxon>
        <taxon>Pseudomonadati</taxon>
        <taxon>Pseudomonadota</taxon>
        <taxon>Gammaproteobacteria</taxon>
        <taxon>Pseudomonadales</taxon>
        <taxon>Pseudomonadaceae</taxon>
        <taxon>Pseudomonas</taxon>
    </lineage>
</organism>
<evidence type="ECO:0000256" key="4">
    <source>
        <dbReference type="ARBA" id="ARBA00022989"/>
    </source>
</evidence>
<evidence type="ECO:0000256" key="5">
    <source>
        <dbReference type="ARBA" id="ARBA00023136"/>
    </source>
</evidence>
<dbReference type="PANTHER" id="PTHR42920">
    <property type="entry name" value="OS03G0707200 PROTEIN-RELATED"/>
    <property type="match status" value="1"/>
</dbReference>
<comment type="subcellular location">
    <subcellularLocation>
        <location evidence="1">Cell membrane</location>
        <topology evidence="1">Multi-pass membrane protein</topology>
    </subcellularLocation>
</comment>
<evidence type="ECO:0000313" key="8">
    <source>
        <dbReference type="EMBL" id="OUM71325.1"/>
    </source>
</evidence>
<evidence type="ECO:0000256" key="6">
    <source>
        <dbReference type="SAM" id="Phobius"/>
    </source>
</evidence>
<feature type="transmembrane region" description="Helical" evidence="6">
    <location>
        <begin position="72"/>
        <end position="90"/>
    </location>
</feature>
<name>A0A1Y3NUP0_9PSED</name>
<dbReference type="NCBIfam" id="NF007823">
    <property type="entry name" value="PRK10532.1"/>
    <property type="match status" value="1"/>
</dbReference>
<dbReference type="InterPro" id="IPR000620">
    <property type="entry name" value="EamA_dom"/>
</dbReference>
<dbReference type="RefSeq" id="WP_087273558.1">
    <property type="nucleotide sequence ID" value="NZ_CP167995.1"/>
</dbReference>
<dbReference type="EMBL" id="LOHF01000028">
    <property type="protein sequence ID" value="OUM71325.1"/>
    <property type="molecule type" value="Genomic_DNA"/>
</dbReference>
<feature type="transmembrane region" description="Helical" evidence="6">
    <location>
        <begin position="179"/>
        <end position="201"/>
    </location>
</feature>
<dbReference type="InterPro" id="IPR037185">
    <property type="entry name" value="EmrE-like"/>
</dbReference>
<evidence type="ECO:0000256" key="3">
    <source>
        <dbReference type="ARBA" id="ARBA00022692"/>
    </source>
</evidence>
<feature type="transmembrane region" description="Helical" evidence="6">
    <location>
        <begin position="207"/>
        <end position="226"/>
    </location>
</feature>
<dbReference type="GO" id="GO:0005886">
    <property type="term" value="C:plasma membrane"/>
    <property type="evidence" value="ECO:0007669"/>
    <property type="project" value="UniProtKB-SubCell"/>
</dbReference>